<dbReference type="RefSeq" id="WP_252672620.1">
    <property type="nucleotide sequence ID" value="NZ_CP099547.1"/>
</dbReference>
<dbReference type="Pfam" id="PF08021">
    <property type="entry name" value="FAD_binding_9"/>
    <property type="match status" value="1"/>
</dbReference>
<evidence type="ECO:0000259" key="1">
    <source>
        <dbReference type="PROSITE" id="PS51384"/>
    </source>
</evidence>
<proteinExistence type="predicted"/>
<evidence type="ECO:0000313" key="3">
    <source>
        <dbReference type="Proteomes" id="UP001056109"/>
    </source>
</evidence>
<dbReference type="EMBL" id="CP099547">
    <property type="protein sequence ID" value="USR78805.1"/>
    <property type="molecule type" value="Genomic_DNA"/>
</dbReference>
<dbReference type="PANTHER" id="PTHR30157">
    <property type="entry name" value="FERRIC REDUCTASE, NADPH-DEPENDENT"/>
    <property type="match status" value="1"/>
</dbReference>
<evidence type="ECO:0000313" key="2">
    <source>
        <dbReference type="EMBL" id="USR78805.1"/>
    </source>
</evidence>
<organism evidence="2 3">
    <name type="scientific">Arcanobacterium pinnipediorum</name>
    <dbReference type="NCBI Taxonomy" id="1503041"/>
    <lineage>
        <taxon>Bacteria</taxon>
        <taxon>Bacillati</taxon>
        <taxon>Actinomycetota</taxon>
        <taxon>Actinomycetes</taxon>
        <taxon>Actinomycetales</taxon>
        <taxon>Actinomycetaceae</taxon>
        <taxon>Arcanobacterium</taxon>
    </lineage>
</organism>
<dbReference type="Pfam" id="PF04954">
    <property type="entry name" value="SIP"/>
    <property type="match status" value="1"/>
</dbReference>
<dbReference type="InterPro" id="IPR039261">
    <property type="entry name" value="FNR_nucleotide-bd"/>
</dbReference>
<dbReference type="InterPro" id="IPR007037">
    <property type="entry name" value="SIP_rossman_dom"/>
</dbReference>
<dbReference type="InterPro" id="IPR039374">
    <property type="entry name" value="SIP_fam"/>
</dbReference>
<dbReference type="InterPro" id="IPR017938">
    <property type="entry name" value="Riboflavin_synthase-like_b-brl"/>
</dbReference>
<dbReference type="Gene3D" id="3.40.50.80">
    <property type="entry name" value="Nucleotide-binding domain of ferredoxin-NADP reductase (FNR) module"/>
    <property type="match status" value="1"/>
</dbReference>
<keyword evidence="3" id="KW-1185">Reference proteome</keyword>
<gene>
    <name evidence="2" type="ORF">NG665_05260</name>
</gene>
<dbReference type="SUPFAM" id="SSF63380">
    <property type="entry name" value="Riboflavin synthase domain-like"/>
    <property type="match status" value="1"/>
</dbReference>
<name>A0ABY5AFM2_9ACTO</name>
<dbReference type="PROSITE" id="PS51384">
    <property type="entry name" value="FAD_FR"/>
    <property type="match status" value="1"/>
</dbReference>
<dbReference type="Gene3D" id="2.40.30.10">
    <property type="entry name" value="Translation factors"/>
    <property type="match status" value="1"/>
</dbReference>
<feature type="domain" description="FAD-binding FR-type" evidence="1">
    <location>
        <begin position="15"/>
        <end position="126"/>
    </location>
</feature>
<dbReference type="InterPro" id="IPR017927">
    <property type="entry name" value="FAD-bd_FR_type"/>
</dbReference>
<dbReference type="Proteomes" id="UP001056109">
    <property type="component" value="Chromosome"/>
</dbReference>
<protein>
    <submittedName>
        <fullName evidence="2">SIP domain-containing protein</fullName>
    </submittedName>
</protein>
<dbReference type="InterPro" id="IPR013113">
    <property type="entry name" value="SIP_FAD-bd"/>
</dbReference>
<dbReference type="PANTHER" id="PTHR30157:SF0">
    <property type="entry name" value="NADPH-DEPENDENT FERRIC-CHELATE REDUCTASE"/>
    <property type="match status" value="1"/>
</dbReference>
<reference evidence="2" key="1">
    <citation type="submission" date="2022-06" db="EMBL/GenBank/DDBJ databases">
        <title>Complete Genome Sequence of Arcanobacterium pinnipediorum strain DSM 28752 isolated from a harbour seal.</title>
        <authorList>
            <person name="Borowiak M."/>
            <person name="Kreitlow A."/>
            <person name="Alssahen M."/>
            <person name="Malorny B."/>
            <person name="Laemmler C."/>
            <person name="Prenger-Berninghoff E."/>
            <person name="Siebert U."/>
            <person name="Ploetz M."/>
            <person name="Abdulmawjood A."/>
        </authorList>
    </citation>
    <scope>NUCLEOTIDE SEQUENCE</scope>
    <source>
        <strain evidence="2">DSM 28752</strain>
    </source>
</reference>
<sequence length="251" mass="28311">MGKGVYGAIMKMLRAENLPCTVTKVWMLSPTMKAVRVSSPDFIRTHRPAEGEYLRCWFPHPDRPAKESMRGYTLTDVDYETGEFTLLFLLHQPAGPASSWVGNAKVGDSFDASYYGSAPFAIPQPAPKGFVFIADAAGIPYVNAMIDQLAEKFPVKIWMLDWHPSDHEIPIHSHRNLTVDWVEPNAVALLEKAQQFSWDGWFPHLICEAKILLKTRRYLLKEVGISKDLMHAQAYWIKGKAMGSDRDTDAS</sequence>
<dbReference type="CDD" id="cd06193">
    <property type="entry name" value="siderophore_interacting"/>
    <property type="match status" value="1"/>
</dbReference>
<accession>A0ABY5AFM2</accession>